<dbReference type="EMBL" id="JACWZY010000054">
    <property type="protein sequence ID" value="MBD2705374.1"/>
    <property type="molecule type" value="Genomic_DNA"/>
</dbReference>
<dbReference type="Pfam" id="PF04266">
    <property type="entry name" value="ASCH"/>
    <property type="match status" value="1"/>
</dbReference>
<protein>
    <submittedName>
        <fullName evidence="2">ASCH domain-containing protein</fullName>
    </submittedName>
</protein>
<evidence type="ECO:0000259" key="1">
    <source>
        <dbReference type="Pfam" id="PF04266"/>
    </source>
</evidence>
<dbReference type="SUPFAM" id="SSF88697">
    <property type="entry name" value="PUA domain-like"/>
    <property type="match status" value="1"/>
</dbReference>
<dbReference type="Gene3D" id="2.30.130.30">
    <property type="entry name" value="Hypothetical protein"/>
    <property type="match status" value="1"/>
</dbReference>
<proteinExistence type="predicted"/>
<gene>
    <name evidence="2" type="ORF">IC229_32470</name>
</gene>
<dbReference type="AlphaFoldDB" id="A0A927AVW6"/>
<keyword evidence="3" id="KW-1185">Reference proteome</keyword>
<evidence type="ECO:0000313" key="3">
    <source>
        <dbReference type="Proteomes" id="UP000598820"/>
    </source>
</evidence>
<organism evidence="2 3">
    <name type="scientific">Spirosoma profusum</name>
    <dbReference type="NCBI Taxonomy" id="2771354"/>
    <lineage>
        <taxon>Bacteria</taxon>
        <taxon>Pseudomonadati</taxon>
        <taxon>Bacteroidota</taxon>
        <taxon>Cytophagia</taxon>
        <taxon>Cytophagales</taxon>
        <taxon>Cytophagaceae</taxon>
        <taxon>Spirosoma</taxon>
    </lineage>
</organism>
<reference evidence="2" key="1">
    <citation type="submission" date="2020-09" db="EMBL/GenBank/DDBJ databases">
        <authorList>
            <person name="Kim M.K."/>
        </authorList>
    </citation>
    <scope>NUCLEOTIDE SEQUENCE</scope>
    <source>
        <strain evidence="2">BT702</strain>
    </source>
</reference>
<dbReference type="Proteomes" id="UP000598820">
    <property type="component" value="Unassembled WGS sequence"/>
</dbReference>
<feature type="domain" description="ASCH" evidence="1">
    <location>
        <begin position="4"/>
        <end position="70"/>
    </location>
</feature>
<dbReference type="InterPro" id="IPR015947">
    <property type="entry name" value="PUA-like_sf"/>
</dbReference>
<evidence type="ECO:0000313" key="2">
    <source>
        <dbReference type="EMBL" id="MBD2705374.1"/>
    </source>
</evidence>
<dbReference type="InterPro" id="IPR007374">
    <property type="entry name" value="ASCH_domain"/>
</dbReference>
<sequence>MTVISLYQPYATLVVLGLKQFETRSWDTHYRGILGIHATSTMPAWCRNLCLQEPFRNRLSAHGFRADNLPLGKILGTVNLVDTQRTEDWLTEKGEDIDNFVNWYEQYLYGDYSDGRFAWEFQNSRLFDVPIPAKGSLGFWKFNLDNE</sequence>
<accession>A0A927AVW6</accession>
<dbReference type="RefSeq" id="WP_190892715.1">
    <property type="nucleotide sequence ID" value="NZ_JACWZY010000054.1"/>
</dbReference>
<comment type="caution">
    <text evidence="2">The sequence shown here is derived from an EMBL/GenBank/DDBJ whole genome shotgun (WGS) entry which is preliminary data.</text>
</comment>
<name>A0A927AVW6_9BACT</name>